<proteinExistence type="inferred from homology"/>
<keyword evidence="7" id="KW-0251">Elongation factor</keyword>
<dbReference type="InterPro" id="IPR023459">
    <property type="entry name" value="Tscrpt_elong_fac_GreA/B_fam"/>
</dbReference>
<dbReference type="Gene3D" id="3.10.50.30">
    <property type="entry name" value="Transcription elongation factor, GreA/GreB, C-terminal domain"/>
    <property type="match status" value="1"/>
</dbReference>
<accession>A0A645HI34</accession>
<dbReference type="GO" id="GO:0032784">
    <property type="term" value="P:regulation of DNA-templated transcription elongation"/>
    <property type="evidence" value="ECO:0007669"/>
    <property type="project" value="InterPro"/>
</dbReference>
<evidence type="ECO:0000256" key="2">
    <source>
        <dbReference type="ARBA" id="ARBA00023125"/>
    </source>
</evidence>
<dbReference type="HAMAP" id="MF_00105">
    <property type="entry name" value="GreA_GreB"/>
    <property type="match status" value="1"/>
</dbReference>
<dbReference type="PANTHER" id="PTHR30437:SF4">
    <property type="entry name" value="TRANSCRIPTION ELONGATION FACTOR GREA"/>
    <property type="match status" value="1"/>
</dbReference>
<dbReference type="PANTHER" id="PTHR30437">
    <property type="entry name" value="TRANSCRIPTION ELONGATION FACTOR GREA"/>
    <property type="match status" value="1"/>
</dbReference>
<keyword evidence="2" id="KW-0238">DNA-binding</keyword>
<dbReference type="GO" id="GO:0003746">
    <property type="term" value="F:translation elongation factor activity"/>
    <property type="evidence" value="ECO:0007669"/>
    <property type="project" value="UniProtKB-KW"/>
</dbReference>
<evidence type="ECO:0000259" key="5">
    <source>
        <dbReference type="Pfam" id="PF01272"/>
    </source>
</evidence>
<organism evidence="7">
    <name type="scientific">bioreactor metagenome</name>
    <dbReference type="NCBI Taxonomy" id="1076179"/>
    <lineage>
        <taxon>unclassified sequences</taxon>
        <taxon>metagenomes</taxon>
        <taxon>ecological metagenomes</taxon>
    </lineage>
</organism>
<keyword evidence="1" id="KW-0805">Transcription regulation</keyword>
<reference evidence="7" key="1">
    <citation type="submission" date="2019-08" db="EMBL/GenBank/DDBJ databases">
        <authorList>
            <person name="Kucharzyk K."/>
            <person name="Murdoch R.W."/>
            <person name="Higgins S."/>
            <person name="Loffler F."/>
        </authorList>
    </citation>
    <scope>NUCLEOTIDE SEQUENCE</scope>
</reference>
<dbReference type="GO" id="GO:0003677">
    <property type="term" value="F:DNA binding"/>
    <property type="evidence" value="ECO:0007669"/>
    <property type="project" value="UniProtKB-KW"/>
</dbReference>
<feature type="domain" description="Transcription elongation factor GreA/GreB C-terminal" evidence="5">
    <location>
        <begin position="82"/>
        <end position="155"/>
    </location>
</feature>
<dbReference type="EMBL" id="VSSQ01093609">
    <property type="protein sequence ID" value="MPN38400.1"/>
    <property type="molecule type" value="Genomic_DNA"/>
</dbReference>
<dbReference type="InterPro" id="IPR022691">
    <property type="entry name" value="Tscrpt_elong_fac_GreA/B_N"/>
</dbReference>
<dbReference type="SUPFAM" id="SSF46557">
    <property type="entry name" value="GreA transcript cleavage protein, N-terminal domain"/>
    <property type="match status" value="1"/>
</dbReference>
<dbReference type="NCBIfam" id="TIGR01462">
    <property type="entry name" value="greA"/>
    <property type="match status" value="1"/>
</dbReference>
<evidence type="ECO:0000256" key="3">
    <source>
        <dbReference type="ARBA" id="ARBA00023163"/>
    </source>
</evidence>
<evidence type="ECO:0000256" key="4">
    <source>
        <dbReference type="ARBA" id="ARBA00024916"/>
    </source>
</evidence>
<dbReference type="InterPro" id="IPR001437">
    <property type="entry name" value="Tscrpt_elong_fac_GreA/B_C"/>
</dbReference>
<dbReference type="Pfam" id="PF01272">
    <property type="entry name" value="GreA_GreB"/>
    <property type="match status" value="1"/>
</dbReference>
<dbReference type="FunFam" id="3.10.50.30:FF:000001">
    <property type="entry name" value="Transcription elongation factor GreA"/>
    <property type="match status" value="1"/>
</dbReference>
<dbReference type="FunFam" id="1.10.287.180:FF:000001">
    <property type="entry name" value="Transcription elongation factor GreA"/>
    <property type="match status" value="1"/>
</dbReference>
<keyword evidence="3" id="KW-0804">Transcription</keyword>
<dbReference type="NCBIfam" id="NF001263">
    <property type="entry name" value="PRK00226.1-4"/>
    <property type="match status" value="1"/>
</dbReference>
<dbReference type="Pfam" id="PF03449">
    <property type="entry name" value="GreA_GreB_N"/>
    <property type="match status" value="1"/>
</dbReference>
<dbReference type="InterPro" id="IPR028624">
    <property type="entry name" value="Tscrpt_elong_fac_GreA/B"/>
</dbReference>
<dbReference type="SUPFAM" id="SSF54534">
    <property type="entry name" value="FKBP-like"/>
    <property type="match status" value="1"/>
</dbReference>
<dbReference type="InterPro" id="IPR036953">
    <property type="entry name" value="GreA/GreB_C_sf"/>
</dbReference>
<feature type="domain" description="Transcription elongation factor GreA/GreB N-terminal" evidence="6">
    <location>
        <begin position="5"/>
        <end position="75"/>
    </location>
</feature>
<dbReference type="InterPro" id="IPR036805">
    <property type="entry name" value="Tscrpt_elong_fac_GreA/B_N_sf"/>
</dbReference>
<sequence length="158" mass="17603">MSNTVYLTKEKMKELEDEYQYLTTVARKEIAQKIAEARSHGDLSENADYDAAKDEQGLLELRISQIGEMLAKSQIISSSDFPTDKVYILSTVKLKNYRTNVIDDYTLVSAAEADFEKNKIAVTSPLGKALMGKSVGDIFEIKIPAGINKYEILNIGKS</sequence>
<evidence type="ECO:0000256" key="1">
    <source>
        <dbReference type="ARBA" id="ARBA00023015"/>
    </source>
</evidence>
<dbReference type="GO" id="GO:0070063">
    <property type="term" value="F:RNA polymerase binding"/>
    <property type="evidence" value="ECO:0007669"/>
    <property type="project" value="InterPro"/>
</dbReference>
<comment type="caution">
    <text evidence="7">The sequence shown here is derived from an EMBL/GenBank/DDBJ whole genome shotgun (WGS) entry which is preliminary data.</text>
</comment>
<dbReference type="GO" id="GO:0006354">
    <property type="term" value="P:DNA-templated transcription elongation"/>
    <property type="evidence" value="ECO:0007669"/>
    <property type="project" value="TreeGrafter"/>
</dbReference>
<evidence type="ECO:0000313" key="7">
    <source>
        <dbReference type="EMBL" id="MPN38400.1"/>
    </source>
</evidence>
<dbReference type="AlphaFoldDB" id="A0A645HI34"/>
<protein>
    <submittedName>
        <fullName evidence="7">Transcription elongation factor GreA</fullName>
    </submittedName>
</protein>
<name>A0A645HI34_9ZZZZ</name>
<dbReference type="Gene3D" id="1.10.287.180">
    <property type="entry name" value="Transcription elongation factor, GreA/GreB, N-terminal domain"/>
    <property type="match status" value="1"/>
</dbReference>
<gene>
    <name evidence="7" type="primary">greA_59</name>
    <name evidence="7" type="ORF">SDC9_185924</name>
</gene>
<dbReference type="InterPro" id="IPR006359">
    <property type="entry name" value="Tscrpt_elong_fac_GreA"/>
</dbReference>
<dbReference type="PIRSF" id="PIRSF006092">
    <property type="entry name" value="GreA_GreB"/>
    <property type="match status" value="1"/>
</dbReference>
<keyword evidence="7" id="KW-0648">Protein biosynthesis</keyword>
<comment type="function">
    <text evidence="4">Necessary for efficient RNA polymerase transcription elongation past template-encoded arresting sites. The arresting sites in DNA have the property of trapping a certain fraction of elongating RNA polymerases that pass through, resulting in locked ternary complexes. Cleavage of the nascent transcript by cleavage factors such as GreA or GreB allows the resumption of elongation from the new 3'terminus. GreA releases sequences of 2 to 3 nucleotides.</text>
</comment>
<evidence type="ECO:0000259" key="6">
    <source>
        <dbReference type="Pfam" id="PF03449"/>
    </source>
</evidence>